<evidence type="ECO:0000259" key="6">
    <source>
        <dbReference type="PROSITE" id="PS51194"/>
    </source>
</evidence>
<evidence type="ECO:0000256" key="1">
    <source>
        <dbReference type="ARBA" id="ARBA00008533"/>
    </source>
</evidence>
<dbReference type="SUPFAM" id="SSF52540">
    <property type="entry name" value="P-loop containing nucleoside triphosphate hydrolases"/>
    <property type="match status" value="2"/>
</dbReference>
<reference evidence="7" key="1">
    <citation type="journal article" date="2014" name="Front. Microbiol.">
        <title>High frequency of phylogenetically diverse reductive dehalogenase-homologous genes in deep subseafloor sedimentary metagenomes.</title>
        <authorList>
            <person name="Kawai M."/>
            <person name="Futagami T."/>
            <person name="Toyoda A."/>
            <person name="Takaki Y."/>
            <person name="Nishi S."/>
            <person name="Hori S."/>
            <person name="Arai W."/>
            <person name="Tsubouchi T."/>
            <person name="Morono Y."/>
            <person name="Uchiyama I."/>
            <person name="Ito T."/>
            <person name="Fujiyama A."/>
            <person name="Inagaki F."/>
            <person name="Takami H."/>
        </authorList>
    </citation>
    <scope>NUCLEOTIDE SEQUENCE</scope>
    <source>
        <strain evidence="7">Expedition CK06-06</strain>
    </source>
</reference>
<proteinExistence type="inferred from homology"/>
<dbReference type="PANTHER" id="PTHR24029">
    <property type="entry name" value="UVRABC SYSTEM PROTEIN B"/>
    <property type="match status" value="1"/>
</dbReference>
<dbReference type="GO" id="GO:0009380">
    <property type="term" value="C:excinuclease repair complex"/>
    <property type="evidence" value="ECO:0007669"/>
    <property type="project" value="InterPro"/>
</dbReference>
<dbReference type="InterPro" id="IPR001943">
    <property type="entry name" value="UVR_dom"/>
</dbReference>
<evidence type="ECO:0000256" key="3">
    <source>
        <dbReference type="ARBA" id="ARBA00029504"/>
    </source>
</evidence>
<dbReference type="Pfam" id="PF02151">
    <property type="entry name" value="UVR"/>
    <property type="match status" value="1"/>
</dbReference>
<dbReference type="SUPFAM" id="SSF46600">
    <property type="entry name" value="C-terminal UvrC-binding domain of UvrB"/>
    <property type="match status" value="1"/>
</dbReference>
<dbReference type="InterPro" id="IPR024759">
    <property type="entry name" value="UvrB_YAD/RRR_dom"/>
</dbReference>
<dbReference type="InterPro" id="IPR004807">
    <property type="entry name" value="UvrB"/>
</dbReference>
<dbReference type="CDD" id="cd18790">
    <property type="entry name" value="SF2_C_UvrB"/>
    <property type="match status" value="1"/>
</dbReference>
<dbReference type="PROSITE" id="PS50151">
    <property type="entry name" value="UVR"/>
    <property type="match status" value="1"/>
</dbReference>
<dbReference type="Gene3D" id="4.10.860.10">
    <property type="entry name" value="UVR domain"/>
    <property type="match status" value="1"/>
</dbReference>
<feature type="coiled-coil region" evidence="4">
    <location>
        <begin position="381"/>
        <end position="408"/>
    </location>
</feature>
<protein>
    <recommendedName>
        <fullName evidence="3">UvrABC system protein B</fullName>
    </recommendedName>
</protein>
<dbReference type="PANTHER" id="PTHR24029:SF0">
    <property type="entry name" value="UVRABC SYSTEM PROTEIN B"/>
    <property type="match status" value="1"/>
</dbReference>
<dbReference type="GO" id="GO:0003677">
    <property type="term" value="F:DNA binding"/>
    <property type="evidence" value="ECO:0007669"/>
    <property type="project" value="InterPro"/>
</dbReference>
<feature type="non-terminal residue" evidence="7">
    <location>
        <position position="1"/>
    </location>
</feature>
<sequence>KLIVYPAKHFVTTKDKLERAIFSIEEELQGRLKYLKKMGKLLETQRLEQRTKYDLEMLREVGYCSGIENYSRHISGRKAGEPPATLLNYFPSDFLMFIDESHVTIPQLRGMFAGDKSRKNSLVEYGFRLLSAYDNRPLYFEEIEKYMKKVIFVSATPAKYELERSEQVVEQIIRPTGLVDPEVILKPIENQIDSLIEEIKKRTEKEERVLVTTLTKRMAEDVAEYLEEINIKVRYLHSEIETLERINILRDLRLGKFNVLVGVNLLREGLDLPEVSLVAILDADKEGFLRSETSLIQTMGRAARNINGTVILYCQNITGSISRAVKETNRRRKIQLEYNRQHNIIPQTIIKPVQEFAIINNLDNFQDLSTVSEERGKYLSHDNLRILIKSLEKEMKQAAKNLDFERAALLRDEIRRLKKEKTLFGRKD</sequence>
<dbReference type="InterPro" id="IPR036876">
    <property type="entry name" value="UVR_dom_sf"/>
</dbReference>
<name>X1J7J8_9ZZZZ</name>
<comment type="subunit">
    <text evidence="2">Forms a heterotetramer with UvrA during the search for lesions. Interacts with UvrC in an incision complex.</text>
</comment>
<dbReference type="InterPro" id="IPR027417">
    <property type="entry name" value="P-loop_NTPase"/>
</dbReference>
<dbReference type="GO" id="GO:0005524">
    <property type="term" value="F:ATP binding"/>
    <property type="evidence" value="ECO:0007669"/>
    <property type="project" value="InterPro"/>
</dbReference>
<gene>
    <name evidence="7" type="ORF">S06H3_05995</name>
</gene>
<dbReference type="Pfam" id="PF00271">
    <property type="entry name" value="Helicase_C"/>
    <property type="match status" value="1"/>
</dbReference>
<organism evidence="7">
    <name type="scientific">marine sediment metagenome</name>
    <dbReference type="NCBI Taxonomy" id="412755"/>
    <lineage>
        <taxon>unclassified sequences</taxon>
        <taxon>metagenomes</taxon>
        <taxon>ecological metagenomes</taxon>
    </lineage>
</organism>
<dbReference type="EMBL" id="BARV01002279">
    <property type="protein sequence ID" value="GAH90706.1"/>
    <property type="molecule type" value="Genomic_DNA"/>
</dbReference>
<evidence type="ECO:0000256" key="2">
    <source>
        <dbReference type="ARBA" id="ARBA00026033"/>
    </source>
</evidence>
<dbReference type="Gene3D" id="3.40.50.300">
    <property type="entry name" value="P-loop containing nucleotide triphosphate hydrolases"/>
    <property type="match status" value="2"/>
</dbReference>
<dbReference type="InterPro" id="IPR001650">
    <property type="entry name" value="Helicase_C-like"/>
</dbReference>
<dbReference type="GO" id="GO:0016887">
    <property type="term" value="F:ATP hydrolysis activity"/>
    <property type="evidence" value="ECO:0007669"/>
    <property type="project" value="InterPro"/>
</dbReference>
<comment type="caution">
    <text evidence="7">The sequence shown here is derived from an EMBL/GenBank/DDBJ whole genome shotgun (WGS) entry which is preliminary data.</text>
</comment>
<accession>X1J7J8</accession>
<evidence type="ECO:0000259" key="5">
    <source>
        <dbReference type="PROSITE" id="PS50151"/>
    </source>
</evidence>
<dbReference type="PROSITE" id="PS51194">
    <property type="entry name" value="HELICASE_CTER"/>
    <property type="match status" value="1"/>
</dbReference>
<feature type="domain" description="Helicase C-terminal" evidence="6">
    <location>
        <begin position="191"/>
        <end position="357"/>
    </location>
</feature>
<dbReference type="SMART" id="SM00490">
    <property type="entry name" value="HELICc"/>
    <property type="match status" value="1"/>
</dbReference>
<dbReference type="Pfam" id="PF12344">
    <property type="entry name" value="UvrB"/>
    <property type="match status" value="1"/>
</dbReference>
<evidence type="ECO:0000256" key="4">
    <source>
        <dbReference type="SAM" id="Coils"/>
    </source>
</evidence>
<dbReference type="GO" id="GO:0006289">
    <property type="term" value="P:nucleotide-excision repair"/>
    <property type="evidence" value="ECO:0007669"/>
    <property type="project" value="InterPro"/>
</dbReference>
<evidence type="ECO:0000313" key="7">
    <source>
        <dbReference type="EMBL" id="GAH90706.1"/>
    </source>
</evidence>
<dbReference type="AlphaFoldDB" id="X1J7J8"/>
<comment type="similarity">
    <text evidence="1">Belongs to the UvrB family.</text>
</comment>
<keyword evidence="4" id="KW-0175">Coiled coil</keyword>
<feature type="domain" description="UVR" evidence="5">
    <location>
        <begin position="385"/>
        <end position="420"/>
    </location>
</feature>